<reference evidence="1 2" key="1">
    <citation type="journal article" date="2018" name="Front. Plant Sci.">
        <title>Red Clover (Trifolium pratense) and Zigzag Clover (T. medium) - A Picture of Genomic Similarities and Differences.</title>
        <authorList>
            <person name="Dluhosova J."/>
            <person name="Istvanek J."/>
            <person name="Nedelnik J."/>
            <person name="Repkova J."/>
        </authorList>
    </citation>
    <scope>NUCLEOTIDE SEQUENCE [LARGE SCALE GENOMIC DNA]</scope>
    <source>
        <strain evidence="2">cv. 10/8</strain>
        <tissue evidence="1">Leaf</tissue>
    </source>
</reference>
<accession>A0A392UID4</accession>
<dbReference type="AlphaFoldDB" id="A0A392UID4"/>
<name>A0A392UID4_9FABA</name>
<feature type="non-terminal residue" evidence="1">
    <location>
        <position position="39"/>
    </location>
</feature>
<comment type="caution">
    <text evidence="1">The sequence shown here is derived from an EMBL/GenBank/DDBJ whole genome shotgun (WGS) entry which is preliminary data.</text>
</comment>
<sequence length="39" mass="4939">MRDLTHKQFRMKVIRVKDKGNVILHSLTRRRRKIWSDYR</sequence>
<evidence type="ECO:0000313" key="2">
    <source>
        <dbReference type="Proteomes" id="UP000265520"/>
    </source>
</evidence>
<protein>
    <submittedName>
        <fullName evidence="1">Uncharacterized protein</fullName>
    </submittedName>
</protein>
<dbReference type="Proteomes" id="UP000265520">
    <property type="component" value="Unassembled WGS sequence"/>
</dbReference>
<keyword evidence="2" id="KW-1185">Reference proteome</keyword>
<evidence type="ECO:0000313" key="1">
    <source>
        <dbReference type="EMBL" id="MCI72206.1"/>
    </source>
</evidence>
<organism evidence="1 2">
    <name type="scientific">Trifolium medium</name>
    <dbReference type="NCBI Taxonomy" id="97028"/>
    <lineage>
        <taxon>Eukaryota</taxon>
        <taxon>Viridiplantae</taxon>
        <taxon>Streptophyta</taxon>
        <taxon>Embryophyta</taxon>
        <taxon>Tracheophyta</taxon>
        <taxon>Spermatophyta</taxon>
        <taxon>Magnoliopsida</taxon>
        <taxon>eudicotyledons</taxon>
        <taxon>Gunneridae</taxon>
        <taxon>Pentapetalae</taxon>
        <taxon>rosids</taxon>
        <taxon>fabids</taxon>
        <taxon>Fabales</taxon>
        <taxon>Fabaceae</taxon>
        <taxon>Papilionoideae</taxon>
        <taxon>50 kb inversion clade</taxon>
        <taxon>NPAAA clade</taxon>
        <taxon>Hologalegina</taxon>
        <taxon>IRL clade</taxon>
        <taxon>Trifolieae</taxon>
        <taxon>Trifolium</taxon>
    </lineage>
</organism>
<dbReference type="EMBL" id="LXQA010813117">
    <property type="protein sequence ID" value="MCI72206.1"/>
    <property type="molecule type" value="Genomic_DNA"/>
</dbReference>
<proteinExistence type="predicted"/>